<dbReference type="InterPro" id="IPR032675">
    <property type="entry name" value="LRR_dom_sf"/>
</dbReference>
<dbReference type="EMBL" id="JBBNAG010000003">
    <property type="protein sequence ID" value="KAK9148806.1"/>
    <property type="molecule type" value="Genomic_DNA"/>
</dbReference>
<gene>
    <name evidence="1" type="ORF">Scep_007563</name>
</gene>
<dbReference type="AlphaFoldDB" id="A0AAP0KA53"/>
<dbReference type="PANTHER" id="PTHR36766">
    <property type="entry name" value="PLANT BROAD-SPECTRUM MILDEW RESISTANCE PROTEIN RPW8"/>
    <property type="match status" value="1"/>
</dbReference>
<evidence type="ECO:0000313" key="1">
    <source>
        <dbReference type="EMBL" id="KAK9148806.1"/>
    </source>
</evidence>
<proteinExistence type="predicted"/>
<keyword evidence="2" id="KW-1185">Reference proteome</keyword>
<dbReference type="Proteomes" id="UP001419268">
    <property type="component" value="Unassembled WGS sequence"/>
</dbReference>
<dbReference type="SUPFAM" id="SSF52047">
    <property type="entry name" value="RNI-like"/>
    <property type="match status" value="1"/>
</dbReference>
<protein>
    <submittedName>
        <fullName evidence="1">Uncharacterized protein</fullName>
    </submittedName>
</protein>
<accession>A0AAP0KA53</accession>
<name>A0AAP0KA53_9MAGN</name>
<evidence type="ECO:0000313" key="2">
    <source>
        <dbReference type="Proteomes" id="UP001419268"/>
    </source>
</evidence>
<organism evidence="1 2">
    <name type="scientific">Stephania cephalantha</name>
    <dbReference type="NCBI Taxonomy" id="152367"/>
    <lineage>
        <taxon>Eukaryota</taxon>
        <taxon>Viridiplantae</taxon>
        <taxon>Streptophyta</taxon>
        <taxon>Embryophyta</taxon>
        <taxon>Tracheophyta</taxon>
        <taxon>Spermatophyta</taxon>
        <taxon>Magnoliopsida</taxon>
        <taxon>Ranunculales</taxon>
        <taxon>Menispermaceae</taxon>
        <taxon>Menispermoideae</taxon>
        <taxon>Cissampelideae</taxon>
        <taxon>Stephania</taxon>
    </lineage>
</organism>
<reference evidence="1 2" key="1">
    <citation type="submission" date="2024-01" db="EMBL/GenBank/DDBJ databases">
        <title>Genome assemblies of Stephania.</title>
        <authorList>
            <person name="Yang L."/>
        </authorList>
    </citation>
    <scope>NUCLEOTIDE SEQUENCE [LARGE SCALE GENOMIC DNA]</scope>
    <source>
        <strain evidence="1">JXDWG</strain>
        <tissue evidence="1">Leaf</tissue>
    </source>
</reference>
<dbReference type="Gene3D" id="3.80.10.10">
    <property type="entry name" value="Ribonuclease Inhibitor"/>
    <property type="match status" value="1"/>
</dbReference>
<comment type="caution">
    <text evidence="1">The sequence shown here is derived from an EMBL/GenBank/DDBJ whole genome shotgun (WGS) entry which is preliminary data.</text>
</comment>
<sequence length="172" mass="19805">MIGKSCLKSLCIVGCEELTFQYEGLQHLQFLEFSKCSWLKFLHVQICNLTSLKSLKIKNCDKLASLPHELSRLISLECLEILHCCRLRSLLVMEMQGQNSYLKELCVVMLPSQRGFCHYSEVFPSSHFHLFFNHLPSCTWQQLMSTLVTLKSTPQPNHSLRKARPISHPSLP</sequence>
<dbReference type="PANTHER" id="PTHR36766:SF70">
    <property type="entry name" value="DISEASE RESISTANCE PROTEIN RGA4"/>
    <property type="match status" value="1"/>
</dbReference>